<organism evidence="2 3">
    <name type="scientific">Limobrevibacterium gyesilva</name>
    <dbReference type="NCBI Taxonomy" id="2991712"/>
    <lineage>
        <taxon>Bacteria</taxon>
        <taxon>Pseudomonadati</taxon>
        <taxon>Pseudomonadota</taxon>
        <taxon>Alphaproteobacteria</taxon>
        <taxon>Acetobacterales</taxon>
        <taxon>Acetobacteraceae</taxon>
        <taxon>Limobrevibacterium</taxon>
    </lineage>
</organism>
<gene>
    <name evidence="2" type="ORF">OL599_01545</name>
</gene>
<name>A0AA42CFQ9_9PROT</name>
<comment type="caution">
    <text evidence="2">The sequence shown here is derived from an EMBL/GenBank/DDBJ whole genome shotgun (WGS) entry which is preliminary data.</text>
</comment>
<reference evidence="2" key="2">
    <citation type="submission" date="2022-10" db="EMBL/GenBank/DDBJ databases">
        <authorList>
            <person name="Trinh H.N."/>
        </authorList>
    </citation>
    <scope>NUCLEOTIDE SEQUENCE</scope>
    <source>
        <strain evidence="2">RN2-1</strain>
    </source>
</reference>
<dbReference type="PANTHER" id="PTHR30024">
    <property type="entry name" value="ALIPHATIC SULFONATES-BINDING PROTEIN-RELATED"/>
    <property type="match status" value="1"/>
</dbReference>
<dbReference type="RefSeq" id="WP_264711833.1">
    <property type="nucleotide sequence ID" value="NZ_JAPDNT010000001.1"/>
</dbReference>
<dbReference type="AlphaFoldDB" id="A0AA42CFQ9"/>
<dbReference type="EMBL" id="JAPDNT010000001">
    <property type="protein sequence ID" value="MCW3473252.1"/>
    <property type="molecule type" value="Genomic_DNA"/>
</dbReference>
<dbReference type="Gene3D" id="3.40.190.10">
    <property type="entry name" value="Periplasmic binding protein-like II"/>
    <property type="match status" value="2"/>
</dbReference>
<dbReference type="InterPro" id="IPR015168">
    <property type="entry name" value="SsuA/THI5"/>
</dbReference>
<evidence type="ECO:0000259" key="1">
    <source>
        <dbReference type="Pfam" id="PF09084"/>
    </source>
</evidence>
<dbReference type="PANTHER" id="PTHR30024:SF48">
    <property type="entry name" value="ABC TRANSPORTER SUBSTRATE-BINDING PROTEIN"/>
    <property type="match status" value="1"/>
</dbReference>
<dbReference type="Proteomes" id="UP001165679">
    <property type="component" value="Unassembled WGS sequence"/>
</dbReference>
<accession>A0AA42CFQ9</accession>
<feature type="domain" description="SsuA/THI5-like" evidence="1">
    <location>
        <begin position="80"/>
        <end position="253"/>
    </location>
</feature>
<reference evidence="2" key="1">
    <citation type="submission" date="2022-09" db="EMBL/GenBank/DDBJ databases">
        <title>Rhodovastum sp. nov. RN2-1 isolated from soil in Seongnam, South Korea.</title>
        <authorList>
            <person name="Le N.T."/>
        </authorList>
    </citation>
    <scope>NUCLEOTIDE SEQUENCE</scope>
    <source>
        <strain evidence="2">RN2-1</strain>
    </source>
</reference>
<sequence length="337" mass="35489">MNIEDLVTSRRAWLRAAVASIGPALALRATATESVVVRLGVLQFGTVQWIADVVRRHALDTPNGIALQTSLLANTDAGRVALMAGAVDVVVADWLFVANQRAAGTKLCFAPFSAATGGVLVRHEAPIRTLGELRDRRLGVAGGPTDKSWLVVQAAGRSIAGIDLAAAARVVYGAPPLLGAKLEQGELDAVLTFWNFAARLLAAGCREVISVADCSGALGLPATTPLIGYVFHEDWAEQHRAAIDGFLAAARAAEDLLATSDAEWQSLRRLMDAEDDTVFAQLRARFVAGISHPSVNAQQAAAQLLLDILMRTGGEKATGGVDALPAGVFWRATDREG</sequence>
<evidence type="ECO:0000313" key="3">
    <source>
        <dbReference type="Proteomes" id="UP001165679"/>
    </source>
</evidence>
<evidence type="ECO:0000313" key="2">
    <source>
        <dbReference type="EMBL" id="MCW3473252.1"/>
    </source>
</evidence>
<proteinExistence type="predicted"/>
<keyword evidence="3" id="KW-1185">Reference proteome</keyword>
<protein>
    <submittedName>
        <fullName evidence="2">ABC transporter substrate-binding protein</fullName>
    </submittedName>
</protein>
<dbReference type="SUPFAM" id="SSF53850">
    <property type="entry name" value="Periplasmic binding protein-like II"/>
    <property type="match status" value="1"/>
</dbReference>
<dbReference type="Pfam" id="PF09084">
    <property type="entry name" value="NMT1"/>
    <property type="match status" value="1"/>
</dbReference>